<dbReference type="Proteomes" id="UP000030680">
    <property type="component" value="Unassembled WGS sequence"/>
</dbReference>
<evidence type="ECO:0000313" key="4">
    <source>
        <dbReference type="EMBL" id="EME30973.1"/>
    </source>
</evidence>
<dbReference type="PRINTS" id="PR00081">
    <property type="entry name" value="GDHRDH"/>
</dbReference>
<dbReference type="InterPro" id="IPR036291">
    <property type="entry name" value="NAD(P)-bd_dom_sf"/>
</dbReference>
<dbReference type="GeneID" id="17089663"/>
<dbReference type="KEGG" id="gsl:Gasu_17360"/>
<protein>
    <submittedName>
        <fullName evidence="4">Short-chain dehydrogenase/reductase SDR</fullName>
    </submittedName>
</protein>
<gene>
    <name evidence="4" type="ORF">Gasu_17360</name>
</gene>
<evidence type="ECO:0000313" key="5">
    <source>
        <dbReference type="Proteomes" id="UP000030680"/>
    </source>
</evidence>
<dbReference type="PANTHER" id="PTHR43963:SF6">
    <property type="entry name" value="CHAIN DEHYDROGENASE FAMILY PROTEIN, PUTATIVE (AFU_ORTHOLOGUE AFUA_3G15350)-RELATED"/>
    <property type="match status" value="1"/>
</dbReference>
<dbReference type="PANTHER" id="PTHR43963">
    <property type="entry name" value="CARBONYL REDUCTASE 1-RELATED"/>
    <property type="match status" value="1"/>
</dbReference>
<dbReference type="GO" id="GO:0016491">
    <property type="term" value="F:oxidoreductase activity"/>
    <property type="evidence" value="ECO:0007669"/>
    <property type="project" value="UniProtKB-KW"/>
</dbReference>
<evidence type="ECO:0000256" key="1">
    <source>
        <dbReference type="ARBA" id="ARBA00006484"/>
    </source>
</evidence>
<dbReference type="Gramene" id="EME30973">
    <property type="protein sequence ID" value="EME30973"/>
    <property type="gene ID" value="Gasu_17360"/>
</dbReference>
<dbReference type="Gene3D" id="3.40.50.720">
    <property type="entry name" value="NAD(P)-binding Rossmann-like Domain"/>
    <property type="match status" value="1"/>
</dbReference>
<organism evidence="4 5">
    <name type="scientific">Galdieria sulphuraria</name>
    <name type="common">Red alga</name>
    <dbReference type="NCBI Taxonomy" id="130081"/>
    <lineage>
        <taxon>Eukaryota</taxon>
        <taxon>Rhodophyta</taxon>
        <taxon>Bangiophyceae</taxon>
        <taxon>Galdieriales</taxon>
        <taxon>Galdieriaceae</taxon>
        <taxon>Galdieria</taxon>
    </lineage>
</organism>
<proteinExistence type="inferred from homology"/>
<dbReference type="Pfam" id="PF00106">
    <property type="entry name" value="adh_short"/>
    <property type="match status" value="1"/>
</dbReference>
<dbReference type="eggNOG" id="KOG1208">
    <property type="taxonomic scope" value="Eukaryota"/>
</dbReference>
<keyword evidence="5" id="KW-1185">Reference proteome</keyword>
<dbReference type="STRING" id="130081.M2Y4S9"/>
<dbReference type="EMBL" id="KB454495">
    <property type="protein sequence ID" value="EME30973.1"/>
    <property type="molecule type" value="Genomic_DNA"/>
</dbReference>
<evidence type="ECO:0000256" key="3">
    <source>
        <dbReference type="ARBA" id="ARBA00023002"/>
    </source>
</evidence>
<accession>M2Y4S9</accession>
<dbReference type="AlphaFoldDB" id="M2Y4S9"/>
<dbReference type="SUPFAM" id="SSF51735">
    <property type="entry name" value="NAD(P)-binding Rossmann-fold domains"/>
    <property type="match status" value="1"/>
</dbReference>
<keyword evidence="3" id="KW-0560">Oxidoreductase</keyword>
<name>M2Y4S9_GALSU</name>
<evidence type="ECO:0000256" key="2">
    <source>
        <dbReference type="ARBA" id="ARBA00022857"/>
    </source>
</evidence>
<dbReference type="OrthoDB" id="1933717at2759"/>
<dbReference type="InterPro" id="IPR002347">
    <property type="entry name" value="SDR_fam"/>
</dbReference>
<reference evidence="5" key="1">
    <citation type="journal article" date="2013" name="Science">
        <title>Gene transfer from bacteria and archaea facilitated evolution of an extremophilic eukaryote.</title>
        <authorList>
            <person name="Schonknecht G."/>
            <person name="Chen W.H."/>
            <person name="Ternes C.M."/>
            <person name="Barbier G.G."/>
            <person name="Shrestha R.P."/>
            <person name="Stanke M."/>
            <person name="Brautigam A."/>
            <person name="Baker B.J."/>
            <person name="Banfield J.F."/>
            <person name="Garavito R.M."/>
            <person name="Carr K."/>
            <person name="Wilkerson C."/>
            <person name="Rensing S.A."/>
            <person name="Gagneul D."/>
            <person name="Dickenson N.E."/>
            <person name="Oesterhelt C."/>
            <person name="Lercher M.J."/>
            <person name="Weber A.P."/>
        </authorList>
    </citation>
    <scope>NUCLEOTIDE SEQUENCE [LARGE SCALE GENOMIC DNA]</scope>
    <source>
        <strain evidence="5">074W</strain>
    </source>
</reference>
<comment type="similarity">
    <text evidence="1">Belongs to the short-chain dehydrogenases/reductases (SDR) family.</text>
</comment>
<dbReference type="RefSeq" id="XP_005707493.1">
    <property type="nucleotide sequence ID" value="XM_005707436.1"/>
</dbReference>
<sequence length="183" mass="20323">MYPVAVVTGSNRGIGLGFCKALLQKNVHVIATARNSVKGSNVVADLQRESPNFRFFPLDLLSYESIQRFLLFLEDNYRQLDILVNSAAVCPQRSDLFALQESLQTNFWGLIYLTLQLFPLIERAGSARILNVSSGDGELCYFSTALSSAIRNCFTLHMLVDFSYGLCASQTTFGKVLICRSCS</sequence>
<keyword evidence="2" id="KW-0521">NADP</keyword>